<dbReference type="GO" id="GO:0005634">
    <property type="term" value="C:nucleus"/>
    <property type="evidence" value="ECO:0007669"/>
    <property type="project" value="InterPro"/>
</dbReference>
<accession>M3JB41</accession>
<gene>
    <name evidence="10" type="ORF">G210_5883</name>
</gene>
<evidence type="ECO:0000256" key="1">
    <source>
        <dbReference type="ARBA" id="ARBA00004629"/>
    </source>
</evidence>
<keyword evidence="4" id="KW-0132">Cell division</keyword>
<keyword evidence="3" id="KW-0158">Chromosome</keyword>
<keyword evidence="5" id="KW-0498">Mitosis</keyword>
<dbReference type="GO" id="GO:0051301">
    <property type="term" value="P:cell division"/>
    <property type="evidence" value="ECO:0007669"/>
    <property type="project" value="UniProtKB-KW"/>
</dbReference>
<evidence type="ECO:0000256" key="6">
    <source>
        <dbReference type="ARBA" id="ARBA00022838"/>
    </source>
</evidence>
<evidence type="ECO:0000256" key="3">
    <source>
        <dbReference type="ARBA" id="ARBA00022454"/>
    </source>
</evidence>
<dbReference type="EMBL" id="AOGT01000698">
    <property type="protein sequence ID" value="EMG49358.1"/>
    <property type="molecule type" value="Genomic_DNA"/>
</dbReference>
<evidence type="ECO:0000256" key="5">
    <source>
        <dbReference type="ARBA" id="ARBA00022776"/>
    </source>
</evidence>
<evidence type="ECO:0000313" key="10">
    <source>
        <dbReference type="EMBL" id="EMG49358.1"/>
    </source>
</evidence>
<dbReference type="PANTHER" id="PTHR14527:SF2">
    <property type="entry name" value="PROTEIN MIS12 HOMOLOG"/>
    <property type="match status" value="1"/>
</dbReference>
<reference evidence="10 11" key="1">
    <citation type="submission" date="2013-02" db="EMBL/GenBank/DDBJ databases">
        <title>Genome sequence of Candida maltosa Xu316, a potential industrial strain for xylitol and ethanol production.</title>
        <authorList>
            <person name="Yu J."/>
            <person name="Wang Q."/>
            <person name="Geng X."/>
            <person name="Bao W."/>
            <person name="He P."/>
            <person name="Cai J."/>
        </authorList>
    </citation>
    <scope>NUCLEOTIDE SEQUENCE [LARGE SCALE GENOMIC DNA]</scope>
    <source>
        <strain evidence="11">Xu316</strain>
    </source>
</reference>
<evidence type="ECO:0000256" key="9">
    <source>
        <dbReference type="ARBA" id="ARBA00023328"/>
    </source>
</evidence>
<dbReference type="InterPro" id="IPR008685">
    <property type="entry name" value="Centromere_Mis12"/>
</dbReference>
<evidence type="ECO:0000313" key="11">
    <source>
        <dbReference type="Proteomes" id="UP000011777"/>
    </source>
</evidence>
<dbReference type="OMA" id="CTQAMET"/>
<keyword evidence="6" id="KW-0995">Kinetochore</keyword>
<sequence length="264" mass="30791">MSEERISTVVAEHLGFLPLSVIDDVVNAVNAIMYRGITAVDVYLKEQQKLQRKQVFKYLSDEEISVGMGKLESLLESTVDKNFDKYELYCRRNIFSIPEDLIGYVRLSHHEGIDFKGDIVSKKESFADDVKKLEFKISQELQLRKLLKLQLYKIKKLMVLLREFANVFKNLKIGENATTETKEIMESLQPVDETIYYINSQVKSLIDQISDLTKKVDADLKHHRFVPRLRERFIEGRTMKVIEQFEIDVREGVTRDILPKDLLD</sequence>
<comment type="caution">
    <text evidence="10">The sequence shown here is derived from an EMBL/GenBank/DDBJ whole genome shotgun (WGS) entry which is preliminary data.</text>
</comment>
<dbReference type="GO" id="GO:0000444">
    <property type="term" value="C:MIS12/MIND type complex"/>
    <property type="evidence" value="ECO:0007669"/>
    <property type="project" value="TreeGrafter"/>
</dbReference>
<dbReference type="AlphaFoldDB" id="M3JB41"/>
<name>M3JB41_CANMX</name>
<keyword evidence="7" id="KW-0175">Coiled coil</keyword>
<dbReference type="Pfam" id="PF05859">
    <property type="entry name" value="Mis12"/>
    <property type="match status" value="1"/>
</dbReference>
<protein>
    <recommendedName>
        <fullName evidence="12">Kinetochore-associated protein MTW1</fullName>
    </recommendedName>
</protein>
<evidence type="ECO:0000256" key="7">
    <source>
        <dbReference type="ARBA" id="ARBA00023054"/>
    </source>
</evidence>
<keyword evidence="9" id="KW-0137">Centromere</keyword>
<organism evidence="10 11">
    <name type="scientific">Candida maltosa (strain Xu316)</name>
    <name type="common">Yeast</name>
    <dbReference type="NCBI Taxonomy" id="1245528"/>
    <lineage>
        <taxon>Eukaryota</taxon>
        <taxon>Fungi</taxon>
        <taxon>Dikarya</taxon>
        <taxon>Ascomycota</taxon>
        <taxon>Saccharomycotina</taxon>
        <taxon>Pichiomycetes</taxon>
        <taxon>Debaryomycetaceae</taxon>
        <taxon>Candida/Lodderomyces clade</taxon>
        <taxon>Candida</taxon>
    </lineage>
</organism>
<evidence type="ECO:0000256" key="4">
    <source>
        <dbReference type="ARBA" id="ARBA00022618"/>
    </source>
</evidence>
<keyword evidence="8" id="KW-0131">Cell cycle</keyword>
<proteinExistence type="inferred from homology"/>
<dbReference type="GO" id="GO:0000070">
    <property type="term" value="P:mitotic sister chromatid segregation"/>
    <property type="evidence" value="ECO:0007669"/>
    <property type="project" value="TreeGrafter"/>
</dbReference>
<comment type="similarity">
    <text evidence="2">Belongs to the mis12 family.</text>
</comment>
<comment type="subcellular location">
    <subcellularLocation>
        <location evidence="1">Chromosome</location>
        <location evidence="1">Centromere</location>
        <location evidence="1">Kinetochore</location>
    </subcellularLocation>
</comment>
<dbReference type="PANTHER" id="PTHR14527">
    <property type="entry name" value="PROTEIN MIS12 HOMOLOG"/>
    <property type="match status" value="1"/>
</dbReference>
<dbReference type="STRING" id="1245528.M3JB41"/>
<dbReference type="HOGENOM" id="CLU_046437_0_0_1"/>
<dbReference type="eggNOG" id="ENOG502S72R">
    <property type="taxonomic scope" value="Eukaryota"/>
</dbReference>
<keyword evidence="11" id="KW-1185">Reference proteome</keyword>
<dbReference type="OrthoDB" id="1884855at2759"/>
<evidence type="ECO:0000256" key="8">
    <source>
        <dbReference type="ARBA" id="ARBA00023306"/>
    </source>
</evidence>
<evidence type="ECO:0008006" key="12">
    <source>
        <dbReference type="Google" id="ProtNLM"/>
    </source>
</evidence>
<evidence type="ECO:0000256" key="2">
    <source>
        <dbReference type="ARBA" id="ARBA00008643"/>
    </source>
</evidence>
<dbReference type="Proteomes" id="UP000011777">
    <property type="component" value="Unassembled WGS sequence"/>
</dbReference>
<dbReference type="GO" id="GO:0051382">
    <property type="term" value="P:kinetochore assembly"/>
    <property type="evidence" value="ECO:0007669"/>
    <property type="project" value="TreeGrafter"/>
</dbReference>